<proteinExistence type="predicted"/>
<feature type="compositionally biased region" description="Basic and acidic residues" evidence="1">
    <location>
        <begin position="286"/>
        <end position="303"/>
    </location>
</feature>
<keyword evidence="3" id="KW-1185">Reference proteome</keyword>
<evidence type="ECO:0000313" key="2">
    <source>
        <dbReference type="EMBL" id="KAJ7330260.1"/>
    </source>
</evidence>
<comment type="caution">
    <text evidence="2">The sequence shown here is derived from an EMBL/GenBank/DDBJ whole genome shotgun (WGS) entry which is preliminary data.</text>
</comment>
<feature type="region of interest" description="Disordered" evidence="1">
    <location>
        <begin position="171"/>
        <end position="269"/>
    </location>
</feature>
<feature type="region of interest" description="Disordered" evidence="1">
    <location>
        <begin position="60"/>
        <end position="143"/>
    </location>
</feature>
<reference evidence="2" key="1">
    <citation type="submission" date="2023-03" db="EMBL/GenBank/DDBJ databases">
        <title>Massive genome expansion in bonnet fungi (Mycena s.s.) driven by repeated elements and novel gene families across ecological guilds.</title>
        <authorList>
            <consortium name="Lawrence Berkeley National Laboratory"/>
            <person name="Harder C.B."/>
            <person name="Miyauchi S."/>
            <person name="Viragh M."/>
            <person name="Kuo A."/>
            <person name="Thoen E."/>
            <person name="Andreopoulos B."/>
            <person name="Lu D."/>
            <person name="Skrede I."/>
            <person name="Drula E."/>
            <person name="Henrissat B."/>
            <person name="Morin E."/>
            <person name="Kohler A."/>
            <person name="Barry K."/>
            <person name="LaButti K."/>
            <person name="Morin E."/>
            <person name="Salamov A."/>
            <person name="Lipzen A."/>
            <person name="Mereny Z."/>
            <person name="Hegedus B."/>
            <person name="Baldrian P."/>
            <person name="Stursova M."/>
            <person name="Weitz H."/>
            <person name="Taylor A."/>
            <person name="Grigoriev I.V."/>
            <person name="Nagy L.G."/>
            <person name="Martin F."/>
            <person name="Kauserud H."/>
        </authorList>
    </citation>
    <scope>NUCLEOTIDE SEQUENCE</scope>
    <source>
        <strain evidence="2">CBHHK002</strain>
    </source>
</reference>
<organism evidence="2 3">
    <name type="scientific">Mycena albidolilacea</name>
    <dbReference type="NCBI Taxonomy" id="1033008"/>
    <lineage>
        <taxon>Eukaryota</taxon>
        <taxon>Fungi</taxon>
        <taxon>Dikarya</taxon>
        <taxon>Basidiomycota</taxon>
        <taxon>Agaricomycotina</taxon>
        <taxon>Agaricomycetes</taxon>
        <taxon>Agaricomycetidae</taxon>
        <taxon>Agaricales</taxon>
        <taxon>Marasmiineae</taxon>
        <taxon>Mycenaceae</taxon>
        <taxon>Mycena</taxon>
    </lineage>
</organism>
<dbReference type="AlphaFoldDB" id="A0AAD6ZNU8"/>
<accession>A0AAD6ZNU8</accession>
<feature type="compositionally biased region" description="Basic and acidic residues" evidence="1">
    <location>
        <begin position="214"/>
        <end position="229"/>
    </location>
</feature>
<feature type="compositionally biased region" description="Basic and acidic residues" evidence="1">
    <location>
        <begin position="96"/>
        <end position="105"/>
    </location>
</feature>
<evidence type="ECO:0000256" key="1">
    <source>
        <dbReference type="SAM" id="MobiDB-lite"/>
    </source>
</evidence>
<dbReference type="EMBL" id="JARIHO010000037">
    <property type="protein sequence ID" value="KAJ7330260.1"/>
    <property type="molecule type" value="Genomic_DNA"/>
</dbReference>
<sequence length="303" mass="32744">MRDEQTARARAGEARGQRATWEWRVSGAGAQVAGGIKWIKHTRSAHEGAASNCLSTVIQRQRSKAGAQKREPKQGDGGQRQAATAGAEQLVGTGEGSRKGSKSTEADSMPWKGSRGAQRRRAVLEAGRCGNGGYTKQKNGGRQRRIEAMGVLGRQARGGLLQETWMIARRTGSGEPWEQERERRRRRGRSSAPGTDAASWRVLRGAQGGAGSEGAREWDGNNSADKERSSAPSGPQAQRRAPCEGITRGARQRWKRGSAVKGSRSLNRRGTAAIWEAHCRASSPQKVREGTGLRQDFEGHSVS</sequence>
<evidence type="ECO:0000313" key="3">
    <source>
        <dbReference type="Proteomes" id="UP001218218"/>
    </source>
</evidence>
<gene>
    <name evidence="2" type="ORF">DFH08DRAFT_1022362</name>
</gene>
<dbReference type="Proteomes" id="UP001218218">
    <property type="component" value="Unassembled WGS sequence"/>
</dbReference>
<feature type="region of interest" description="Disordered" evidence="1">
    <location>
        <begin position="281"/>
        <end position="303"/>
    </location>
</feature>
<name>A0AAD6ZNU8_9AGAR</name>
<protein>
    <submittedName>
        <fullName evidence="2">Uncharacterized protein</fullName>
    </submittedName>
</protein>